<organism evidence="2">
    <name type="scientific">bioreactor metagenome</name>
    <dbReference type="NCBI Taxonomy" id="1076179"/>
    <lineage>
        <taxon>unclassified sequences</taxon>
        <taxon>metagenomes</taxon>
        <taxon>ecological metagenomes</taxon>
    </lineage>
</organism>
<proteinExistence type="predicted"/>
<accession>A0A645GGE3</accession>
<dbReference type="EMBL" id="VSSQ01075370">
    <property type="protein sequence ID" value="MPN25988.1"/>
    <property type="molecule type" value="Genomic_DNA"/>
</dbReference>
<feature type="compositionally biased region" description="Basic and acidic residues" evidence="1">
    <location>
        <begin position="74"/>
        <end position="87"/>
    </location>
</feature>
<comment type="caution">
    <text evidence="2">The sequence shown here is derived from an EMBL/GenBank/DDBJ whole genome shotgun (WGS) entry which is preliminary data.</text>
</comment>
<feature type="compositionally biased region" description="Polar residues" evidence="1">
    <location>
        <begin position="122"/>
        <end position="136"/>
    </location>
</feature>
<gene>
    <name evidence="2" type="ORF">SDC9_173410</name>
</gene>
<reference evidence="2" key="1">
    <citation type="submission" date="2019-08" db="EMBL/GenBank/DDBJ databases">
        <authorList>
            <person name="Kucharzyk K."/>
            <person name="Murdoch R.W."/>
            <person name="Higgins S."/>
            <person name="Loffler F."/>
        </authorList>
    </citation>
    <scope>NUCLEOTIDE SEQUENCE</scope>
</reference>
<protein>
    <submittedName>
        <fullName evidence="2">Uncharacterized protein</fullName>
    </submittedName>
</protein>
<evidence type="ECO:0000256" key="1">
    <source>
        <dbReference type="SAM" id="MobiDB-lite"/>
    </source>
</evidence>
<dbReference type="AlphaFoldDB" id="A0A645GGE3"/>
<evidence type="ECO:0000313" key="2">
    <source>
        <dbReference type="EMBL" id="MPN25988.1"/>
    </source>
</evidence>
<sequence length="142" mass="16142">MLVLLDNLLSLAGRMFIFKRSDKKIGHVGQKEEYEDQGFGIGNFSVEEQHEEQYRCEHHHRSVELQQLPFNGQRIDKRRNAQNDSDIKQVGTQDIPNRQGALPVHRGFYANHQLGSARPHGNNGQPDNQRADTQPGSKGRCA</sequence>
<name>A0A645GGE3_9ZZZZ</name>
<feature type="region of interest" description="Disordered" evidence="1">
    <location>
        <begin position="71"/>
        <end position="142"/>
    </location>
</feature>